<accession>A0A9W9FI34</accession>
<dbReference type="CDD" id="cd05233">
    <property type="entry name" value="SDR_c"/>
    <property type="match status" value="1"/>
</dbReference>
<dbReference type="PANTHER" id="PTHR42901:SF1">
    <property type="entry name" value="ALCOHOL DEHYDROGENASE"/>
    <property type="match status" value="1"/>
</dbReference>
<dbReference type="PANTHER" id="PTHR42901">
    <property type="entry name" value="ALCOHOL DEHYDROGENASE"/>
    <property type="match status" value="1"/>
</dbReference>
<protein>
    <submittedName>
        <fullName evidence="4">Glucose/ribitol dehydrogenase</fullName>
    </submittedName>
</protein>
<comment type="similarity">
    <text evidence="1">Belongs to the short-chain dehydrogenases/reductases (SDR) family.</text>
</comment>
<dbReference type="SMART" id="SM00822">
    <property type="entry name" value="PKS_KR"/>
    <property type="match status" value="1"/>
</dbReference>
<evidence type="ECO:0000259" key="3">
    <source>
        <dbReference type="SMART" id="SM00822"/>
    </source>
</evidence>
<reference evidence="4" key="1">
    <citation type="submission" date="2022-11" db="EMBL/GenBank/DDBJ databases">
        <authorList>
            <person name="Petersen C."/>
        </authorList>
    </citation>
    <scope>NUCLEOTIDE SEQUENCE</scope>
    <source>
        <strain evidence="4">IBT 30069</strain>
    </source>
</reference>
<dbReference type="Pfam" id="PF00106">
    <property type="entry name" value="adh_short"/>
    <property type="match status" value="1"/>
</dbReference>
<evidence type="ECO:0000313" key="4">
    <source>
        <dbReference type="EMBL" id="KAJ5100610.1"/>
    </source>
</evidence>
<dbReference type="InterPro" id="IPR036291">
    <property type="entry name" value="NAD(P)-bd_dom_sf"/>
</dbReference>
<keyword evidence="5" id="KW-1185">Reference proteome</keyword>
<sequence length="300" mass="33394">MGDLPDYIRLNNYPQIASFVPTSHNDTYPFITPTGTELKGKSVLITGASKGIGRATALRLVKAGCTRIALAARSDLDAIISDLKSEAQAANLEIPTILPIQVDITSDESVKAAAEKVKSAFGNLDILINNAGYLPEFSRIDEADTSEWWKGFEVNVKGTFLCAHYFLPLLLKSETKIVINLTSIGAHTLTLGGSSYMVSRFANCRLTEFLTRDYEDKGLIAISVHPGGVVTDMRDHFPERLHGMLQDSVNLPADTIVWLVKERREWLNGRYVSSPWDLEELESKKEEIVERDLFKFRMTV</sequence>
<evidence type="ECO:0000313" key="5">
    <source>
        <dbReference type="Proteomes" id="UP001149165"/>
    </source>
</evidence>
<reference evidence="4" key="2">
    <citation type="journal article" date="2023" name="IMA Fungus">
        <title>Comparative genomic study of the Penicillium genus elucidates a diverse pangenome and 15 lateral gene transfer events.</title>
        <authorList>
            <person name="Petersen C."/>
            <person name="Sorensen T."/>
            <person name="Nielsen M.R."/>
            <person name="Sondergaard T.E."/>
            <person name="Sorensen J.L."/>
            <person name="Fitzpatrick D.A."/>
            <person name="Frisvad J.C."/>
            <person name="Nielsen K.L."/>
        </authorList>
    </citation>
    <scope>NUCLEOTIDE SEQUENCE</scope>
    <source>
        <strain evidence="4">IBT 30069</strain>
    </source>
</reference>
<dbReference type="Proteomes" id="UP001149165">
    <property type="component" value="Unassembled WGS sequence"/>
</dbReference>
<evidence type="ECO:0000256" key="2">
    <source>
        <dbReference type="ARBA" id="ARBA00023002"/>
    </source>
</evidence>
<dbReference type="PRINTS" id="PR00081">
    <property type="entry name" value="GDHRDH"/>
</dbReference>
<dbReference type="GO" id="GO:0016491">
    <property type="term" value="F:oxidoreductase activity"/>
    <property type="evidence" value="ECO:0007669"/>
    <property type="project" value="UniProtKB-KW"/>
</dbReference>
<name>A0A9W9FI34_9EURO</name>
<keyword evidence="2" id="KW-0560">Oxidoreductase</keyword>
<dbReference type="AlphaFoldDB" id="A0A9W9FI34"/>
<dbReference type="InterPro" id="IPR057326">
    <property type="entry name" value="KR_dom"/>
</dbReference>
<proteinExistence type="inferred from homology"/>
<comment type="caution">
    <text evidence="4">The sequence shown here is derived from an EMBL/GenBank/DDBJ whole genome shotgun (WGS) entry which is preliminary data.</text>
</comment>
<dbReference type="OrthoDB" id="1933717at2759"/>
<gene>
    <name evidence="4" type="ORF">N7456_006662</name>
</gene>
<dbReference type="Gene3D" id="3.40.50.720">
    <property type="entry name" value="NAD(P)-binding Rossmann-like Domain"/>
    <property type="match status" value="1"/>
</dbReference>
<evidence type="ECO:0000256" key="1">
    <source>
        <dbReference type="ARBA" id="ARBA00006484"/>
    </source>
</evidence>
<dbReference type="InterPro" id="IPR002347">
    <property type="entry name" value="SDR_fam"/>
</dbReference>
<feature type="domain" description="Ketoreductase" evidence="3">
    <location>
        <begin position="41"/>
        <end position="233"/>
    </location>
</feature>
<organism evidence="4 5">
    <name type="scientific">Penicillium angulare</name>
    <dbReference type="NCBI Taxonomy" id="116970"/>
    <lineage>
        <taxon>Eukaryota</taxon>
        <taxon>Fungi</taxon>
        <taxon>Dikarya</taxon>
        <taxon>Ascomycota</taxon>
        <taxon>Pezizomycotina</taxon>
        <taxon>Eurotiomycetes</taxon>
        <taxon>Eurotiomycetidae</taxon>
        <taxon>Eurotiales</taxon>
        <taxon>Aspergillaceae</taxon>
        <taxon>Penicillium</taxon>
    </lineage>
</organism>
<dbReference type="SUPFAM" id="SSF51735">
    <property type="entry name" value="NAD(P)-binding Rossmann-fold domains"/>
    <property type="match status" value="1"/>
</dbReference>
<dbReference type="EMBL" id="JAPQKH010000004">
    <property type="protein sequence ID" value="KAJ5100610.1"/>
    <property type="molecule type" value="Genomic_DNA"/>
</dbReference>